<dbReference type="AlphaFoldDB" id="A0A0G1B2H8"/>
<dbReference type="GO" id="GO:0016020">
    <property type="term" value="C:membrane"/>
    <property type="evidence" value="ECO:0007669"/>
    <property type="project" value="UniProtKB-SubCell"/>
</dbReference>
<feature type="transmembrane region" description="Helical" evidence="5">
    <location>
        <begin position="60"/>
        <end position="80"/>
    </location>
</feature>
<evidence type="ECO:0000256" key="2">
    <source>
        <dbReference type="ARBA" id="ARBA00022692"/>
    </source>
</evidence>
<feature type="transmembrane region" description="Helical" evidence="5">
    <location>
        <begin position="164"/>
        <end position="185"/>
    </location>
</feature>
<dbReference type="InterPro" id="IPR003689">
    <property type="entry name" value="ZIP"/>
</dbReference>
<feature type="transmembrane region" description="Helical" evidence="5">
    <location>
        <begin position="36"/>
        <end position="54"/>
    </location>
</feature>
<accession>A0A0G1B2H8</accession>
<keyword evidence="3 5" id="KW-1133">Transmembrane helix</keyword>
<reference evidence="6 7" key="1">
    <citation type="journal article" date="2015" name="Nature">
        <title>rRNA introns, odd ribosomes, and small enigmatic genomes across a large radiation of phyla.</title>
        <authorList>
            <person name="Brown C.T."/>
            <person name="Hug L.A."/>
            <person name="Thomas B.C."/>
            <person name="Sharon I."/>
            <person name="Castelle C.J."/>
            <person name="Singh A."/>
            <person name="Wilkins M.J."/>
            <person name="Williams K.H."/>
            <person name="Banfield J.F."/>
        </authorList>
    </citation>
    <scope>NUCLEOTIDE SEQUENCE [LARGE SCALE GENOMIC DNA]</scope>
</reference>
<comment type="caution">
    <text evidence="6">The sequence shown here is derived from an EMBL/GenBank/DDBJ whole genome shotgun (WGS) entry which is preliminary data.</text>
</comment>
<protein>
    <submittedName>
        <fullName evidence="6">Zinc/iron permease</fullName>
    </submittedName>
</protein>
<evidence type="ECO:0000256" key="3">
    <source>
        <dbReference type="ARBA" id="ARBA00022989"/>
    </source>
</evidence>
<feature type="transmembrane region" description="Helical" evidence="5">
    <location>
        <begin position="6"/>
        <end position="24"/>
    </location>
</feature>
<dbReference type="PANTHER" id="PTHR16950">
    <property type="entry name" value="ZINC TRANSPORTER SLC39A7 HISTIDINE-RICH MEMBRANE PROTEIN KE4"/>
    <property type="match status" value="1"/>
</dbReference>
<evidence type="ECO:0000256" key="1">
    <source>
        <dbReference type="ARBA" id="ARBA00004141"/>
    </source>
</evidence>
<organism evidence="6 7">
    <name type="scientific">Candidatus Kuenenbacteria bacterium GW2011_GWA2_42_15</name>
    <dbReference type="NCBI Taxonomy" id="1618677"/>
    <lineage>
        <taxon>Bacteria</taxon>
        <taxon>Candidatus Kueneniibacteriota</taxon>
    </lineage>
</organism>
<feature type="transmembrane region" description="Helical" evidence="5">
    <location>
        <begin position="224"/>
        <end position="246"/>
    </location>
</feature>
<dbReference type="Pfam" id="PF02535">
    <property type="entry name" value="Zip"/>
    <property type="match status" value="1"/>
</dbReference>
<evidence type="ECO:0000256" key="5">
    <source>
        <dbReference type="SAM" id="Phobius"/>
    </source>
</evidence>
<keyword evidence="4 5" id="KW-0472">Membrane</keyword>
<dbReference type="GO" id="GO:0046873">
    <property type="term" value="F:metal ion transmembrane transporter activity"/>
    <property type="evidence" value="ECO:0007669"/>
    <property type="project" value="InterPro"/>
</dbReference>
<gene>
    <name evidence="6" type="ORF">UV02_C0040G0004</name>
</gene>
<name>A0A0G1B2H8_9BACT</name>
<evidence type="ECO:0000313" key="7">
    <source>
        <dbReference type="Proteomes" id="UP000034516"/>
    </source>
</evidence>
<proteinExistence type="predicted"/>
<comment type="subcellular location">
    <subcellularLocation>
        <location evidence="1">Membrane</location>
        <topology evidence="1">Multi-pass membrane protein</topology>
    </subcellularLocation>
</comment>
<dbReference type="PANTHER" id="PTHR16950:SF16">
    <property type="entry name" value="ZINC TRANSPORTER ZIP13"/>
    <property type="match status" value="1"/>
</dbReference>
<keyword evidence="2 5" id="KW-0812">Transmembrane</keyword>
<feature type="transmembrane region" description="Helical" evidence="5">
    <location>
        <begin position="191"/>
        <end position="212"/>
    </location>
</feature>
<evidence type="ECO:0000313" key="6">
    <source>
        <dbReference type="EMBL" id="KKS40511.1"/>
    </source>
</evidence>
<evidence type="ECO:0000256" key="4">
    <source>
        <dbReference type="ARBA" id="ARBA00023136"/>
    </source>
</evidence>
<dbReference type="EMBL" id="LCCW01000040">
    <property type="protein sequence ID" value="KKS40511.1"/>
    <property type="molecule type" value="Genomic_DNA"/>
</dbReference>
<dbReference type="Proteomes" id="UP000034516">
    <property type="component" value="Unassembled WGS sequence"/>
</dbReference>
<sequence>MLLILIFSSTLIVSLISILAIFLFLKSGLYKKIERLISLAAGVLLAVVWLDIIPETLNDGLAYKSMGVIVLLTILVLFLIETIFHWHHCRHGNCADESHKHLIWFNLFGDGLHNFIDGVILATTFMVDARLGLITTVAVIAHEIPQELSDAGVLSYAGLSIKKIYCYNFLFAATAIIGATLAYFFASEWNVAPYLLSIAAGNFIYLAMADLIPLLHHETDNRKIAGQAAWFAGGILLIYVLGLLAAE</sequence>